<sequence>MLRRESDSRGLFSSGETSDNDCVMGASCGEVDVVCLCEVGPCTLYPEAHTPTPVSAEAHHLRVCGRRLFLHL</sequence>
<dbReference type="AlphaFoldDB" id="A0A7J5XJV8"/>
<feature type="region of interest" description="Disordered" evidence="1">
    <location>
        <begin position="1"/>
        <end position="22"/>
    </location>
</feature>
<dbReference type="EMBL" id="JAAKFY010000023">
    <property type="protein sequence ID" value="KAF3837270.1"/>
    <property type="molecule type" value="Genomic_DNA"/>
</dbReference>
<reference evidence="2 3" key="1">
    <citation type="submission" date="2020-03" db="EMBL/GenBank/DDBJ databases">
        <title>Dissostichus mawsoni Genome sequencing and assembly.</title>
        <authorList>
            <person name="Park H."/>
        </authorList>
    </citation>
    <scope>NUCLEOTIDE SEQUENCE [LARGE SCALE GENOMIC DNA]</scope>
    <source>
        <strain evidence="2">DM0001</strain>
        <tissue evidence="2">Muscle</tissue>
    </source>
</reference>
<proteinExistence type="predicted"/>
<accession>A0A7J5XJV8</accession>
<dbReference type="OrthoDB" id="8925395at2759"/>
<evidence type="ECO:0000313" key="3">
    <source>
        <dbReference type="Proteomes" id="UP000518266"/>
    </source>
</evidence>
<keyword evidence="3" id="KW-1185">Reference proteome</keyword>
<gene>
    <name evidence="2" type="ORF">F7725_004734</name>
</gene>
<evidence type="ECO:0000313" key="2">
    <source>
        <dbReference type="EMBL" id="KAF3837270.1"/>
    </source>
</evidence>
<name>A0A7J5XJV8_DISMA</name>
<organism evidence="2 3">
    <name type="scientific">Dissostichus mawsoni</name>
    <name type="common">Antarctic cod</name>
    <dbReference type="NCBI Taxonomy" id="36200"/>
    <lineage>
        <taxon>Eukaryota</taxon>
        <taxon>Metazoa</taxon>
        <taxon>Chordata</taxon>
        <taxon>Craniata</taxon>
        <taxon>Vertebrata</taxon>
        <taxon>Euteleostomi</taxon>
        <taxon>Actinopterygii</taxon>
        <taxon>Neopterygii</taxon>
        <taxon>Teleostei</taxon>
        <taxon>Neoteleostei</taxon>
        <taxon>Acanthomorphata</taxon>
        <taxon>Eupercaria</taxon>
        <taxon>Perciformes</taxon>
        <taxon>Notothenioidei</taxon>
        <taxon>Nototheniidae</taxon>
        <taxon>Dissostichus</taxon>
    </lineage>
</organism>
<dbReference type="Proteomes" id="UP000518266">
    <property type="component" value="Unassembled WGS sequence"/>
</dbReference>
<comment type="caution">
    <text evidence="2">The sequence shown here is derived from an EMBL/GenBank/DDBJ whole genome shotgun (WGS) entry which is preliminary data.</text>
</comment>
<evidence type="ECO:0000256" key="1">
    <source>
        <dbReference type="SAM" id="MobiDB-lite"/>
    </source>
</evidence>
<protein>
    <submittedName>
        <fullName evidence="2">Uncharacterized protein</fullName>
    </submittedName>
</protein>